<dbReference type="SMART" id="SM00884">
    <property type="entry name" value="Cullin_Nedd8"/>
    <property type="match status" value="1"/>
</dbReference>
<feature type="domain" description="Cullin family profile" evidence="6">
    <location>
        <begin position="414"/>
        <end position="649"/>
    </location>
</feature>
<dbReference type="GO" id="GO:0006511">
    <property type="term" value="P:ubiquitin-dependent protein catabolic process"/>
    <property type="evidence" value="ECO:0007669"/>
    <property type="project" value="InterPro"/>
</dbReference>
<dbReference type="InterPro" id="IPR016159">
    <property type="entry name" value="Cullin_repeat-like_dom_sf"/>
</dbReference>
<dbReference type="InterPro" id="IPR036390">
    <property type="entry name" value="WH_DNA-bd_sf"/>
</dbReference>
<dbReference type="SUPFAM" id="SSF74788">
    <property type="entry name" value="Cullin repeat-like"/>
    <property type="match status" value="1"/>
</dbReference>
<dbReference type="Proteomes" id="UP000324585">
    <property type="component" value="Unassembled WGS sequence"/>
</dbReference>
<dbReference type="OrthoDB" id="27073at2759"/>
<dbReference type="InterPro" id="IPR036317">
    <property type="entry name" value="Cullin_homology_sf"/>
</dbReference>
<organism evidence="7 8">
    <name type="scientific">Porphyridium purpureum</name>
    <name type="common">Red alga</name>
    <name type="synonym">Porphyridium cruentum</name>
    <dbReference type="NCBI Taxonomy" id="35688"/>
    <lineage>
        <taxon>Eukaryota</taxon>
        <taxon>Rhodophyta</taxon>
        <taxon>Bangiophyceae</taxon>
        <taxon>Porphyridiales</taxon>
        <taxon>Porphyridiaceae</taxon>
        <taxon>Porphyridium</taxon>
    </lineage>
</organism>
<dbReference type="InterPro" id="IPR045093">
    <property type="entry name" value="Cullin"/>
</dbReference>
<dbReference type="Gene3D" id="1.10.10.10">
    <property type="entry name" value="Winged helix-like DNA-binding domain superfamily/Winged helix DNA-binding domain"/>
    <property type="match status" value="1"/>
</dbReference>
<dbReference type="PROSITE" id="PS50069">
    <property type="entry name" value="CULLIN_2"/>
    <property type="match status" value="1"/>
</dbReference>
<evidence type="ECO:0000256" key="2">
    <source>
        <dbReference type="ARBA" id="ARBA00022499"/>
    </source>
</evidence>
<reference evidence="8" key="1">
    <citation type="journal article" date="2019" name="Nat. Commun.">
        <title>Expansion of phycobilisome linker gene families in mesophilic red algae.</title>
        <authorList>
            <person name="Lee J."/>
            <person name="Kim D."/>
            <person name="Bhattacharya D."/>
            <person name="Yoon H.S."/>
        </authorList>
    </citation>
    <scope>NUCLEOTIDE SEQUENCE [LARGE SCALE GENOMIC DNA]</scope>
    <source>
        <strain evidence="8">CCMP 1328</strain>
    </source>
</reference>
<dbReference type="InterPro" id="IPR001373">
    <property type="entry name" value="Cullin_N"/>
</dbReference>
<keyword evidence="3" id="KW-0832">Ubl conjugation</keyword>
<dbReference type="InterPro" id="IPR019559">
    <property type="entry name" value="Cullin_neddylation_domain"/>
</dbReference>
<dbReference type="EMBL" id="VRMN01000010">
    <property type="protein sequence ID" value="KAA8492287.1"/>
    <property type="molecule type" value="Genomic_DNA"/>
</dbReference>
<dbReference type="Pfam" id="PF00888">
    <property type="entry name" value="Cullin"/>
    <property type="match status" value="1"/>
</dbReference>
<dbReference type="Gene3D" id="1.20.1310.10">
    <property type="entry name" value="Cullin Repeats"/>
    <property type="match status" value="4"/>
</dbReference>
<gene>
    <name evidence="7" type="ORF">FVE85_3725</name>
</gene>
<dbReference type="Gene3D" id="3.30.230.130">
    <property type="entry name" value="Cullin, Chain C, Domain 2"/>
    <property type="match status" value="1"/>
</dbReference>
<dbReference type="PANTHER" id="PTHR11932">
    <property type="entry name" value="CULLIN"/>
    <property type="match status" value="1"/>
</dbReference>
<evidence type="ECO:0000259" key="6">
    <source>
        <dbReference type="PROSITE" id="PS50069"/>
    </source>
</evidence>
<keyword evidence="2" id="KW-1017">Isopeptide bond</keyword>
<dbReference type="InterPro" id="IPR016158">
    <property type="entry name" value="Cullin_homology"/>
</dbReference>
<proteinExistence type="inferred from homology"/>
<evidence type="ECO:0000256" key="1">
    <source>
        <dbReference type="ARBA" id="ARBA00006019"/>
    </source>
</evidence>
<protein>
    <submittedName>
        <fullName evidence="7">Cullin-1</fullName>
    </submittedName>
</protein>
<accession>A0A5J4YPE6</accession>
<evidence type="ECO:0000256" key="3">
    <source>
        <dbReference type="ARBA" id="ARBA00022843"/>
    </source>
</evidence>
<evidence type="ECO:0000313" key="8">
    <source>
        <dbReference type="Proteomes" id="UP000324585"/>
    </source>
</evidence>
<dbReference type="AlphaFoldDB" id="A0A5J4YPE6"/>
<dbReference type="SUPFAM" id="SSF46785">
    <property type="entry name" value="Winged helix' DNA-binding domain"/>
    <property type="match status" value="1"/>
</dbReference>
<evidence type="ECO:0000313" key="7">
    <source>
        <dbReference type="EMBL" id="KAA8492287.1"/>
    </source>
</evidence>
<dbReference type="InterPro" id="IPR036388">
    <property type="entry name" value="WH-like_DNA-bd_sf"/>
</dbReference>
<dbReference type="SUPFAM" id="SSF75632">
    <property type="entry name" value="Cullin homology domain"/>
    <property type="match status" value="1"/>
</dbReference>
<evidence type="ECO:0000256" key="4">
    <source>
        <dbReference type="PROSITE-ProRule" id="PRU00330"/>
    </source>
</evidence>
<dbReference type="Pfam" id="PF26557">
    <property type="entry name" value="Cullin_AB"/>
    <property type="match status" value="1"/>
</dbReference>
<evidence type="ECO:0000256" key="5">
    <source>
        <dbReference type="RuleBase" id="RU003829"/>
    </source>
</evidence>
<dbReference type="GO" id="GO:0031625">
    <property type="term" value="F:ubiquitin protein ligase binding"/>
    <property type="evidence" value="ECO:0007669"/>
    <property type="project" value="InterPro"/>
</dbReference>
<comment type="similarity">
    <text evidence="1 4 5">Belongs to the cullin family.</text>
</comment>
<keyword evidence="8" id="KW-1185">Reference proteome</keyword>
<sequence length="824" mass="93956">MASGARRGEAEFEAAWTLLVTNGLEPLEVRLEGRSDAQLPTASTWMEMYTTVYATVERPPRGCSWYCAELLARLRNRLCAYLQNYALVALRKEHDQRLLIELARRWDRHLAYMRWVDKILEGYFSARACLWQSSVRCSETNESQQALEVVLRLYFFISENTEYDVYRDYFEEQLVQCTTNYYHAATARWMKLCSTSEYLRTAADAIKSEIGFCQRSLPERSRQRVIEVCEQHIVGSHLDELLFNRQESGLAAMLEQNRQEDLQLVYELYSSKHVKDQLIRFAHLFGEHVAVALRRGRANYQAALVPGPSSSAAGTHGNGSANGTVRIVASTNGGASPVATNAAPRVRMSELKEIDASRLGYTESLLGNFETFLNAVEVVYNSDSSFQESFRIAWISFLNEPVFTFSQDETQNMSCAELLADYCDCVLNTAKSPKLDETEIDTKLSSLVNMTGYLTEKDKFLTFLRTLLAKRLLGEKSNEDTEMDFVEKLKEKFGNYYTKDLQGMITDVHSAREVQTRYKQWLAQASAGAQPLDSDTPSTPNVSSLGAMIQGVDFTVRYLTFSHWPSFQDDPDLVLPCGLSQCVNSFLEFIQTQGRSVKIDWLHARSKCHLVVLCPDGVKMTIVGSVYQTCILKLFDFQDRLTFAEVRKQLIKDPVNQSEANLKQWNQKVDRLKQYLITLSKGPKGQPTLLKCSARLSVSEIGDEHVFEFNPDFLSPTDEHGKNRKRKVQIQLPLPKLQSAVEERDHVHRALEIERKYVMEAAIVRIMKGAQTLEHANLISAVVSQLMPRFSPDLKQLKLCIETLISREYLERDKNNPSMYKYMA</sequence>
<name>A0A5J4YPE6_PORPP</name>
<dbReference type="FunFam" id="1.10.10.10:FF:000014">
    <property type="entry name" value="Cullin 1"/>
    <property type="match status" value="1"/>
</dbReference>
<dbReference type="Pfam" id="PF10557">
    <property type="entry name" value="Cullin_Nedd8"/>
    <property type="match status" value="1"/>
</dbReference>
<dbReference type="InterPro" id="IPR059120">
    <property type="entry name" value="Cullin-like_AB"/>
</dbReference>
<dbReference type="SMART" id="SM00182">
    <property type="entry name" value="CULLIN"/>
    <property type="match status" value="1"/>
</dbReference>
<comment type="caution">
    <text evidence="7">The sequence shown here is derived from an EMBL/GenBank/DDBJ whole genome shotgun (WGS) entry which is preliminary data.</text>
</comment>